<organism evidence="1 2">
    <name type="scientific">Gossypium stocksii</name>
    <dbReference type="NCBI Taxonomy" id="47602"/>
    <lineage>
        <taxon>Eukaryota</taxon>
        <taxon>Viridiplantae</taxon>
        <taxon>Streptophyta</taxon>
        <taxon>Embryophyta</taxon>
        <taxon>Tracheophyta</taxon>
        <taxon>Spermatophyta</taxon>
        <taxon>Magnoliopsida</taxon>
        <taxon>eudicotyledons</taxon>
        <taxon>Gunneridae</taxon>
        <taxon>Pentapetalae</taxon>
        <taxon>rosids</taxon>
        <taxon>malvids</taxon>
        <taxon>Malvales</taxon>
        <taxon>Malvaceae</taxon>
        <taxon>Malvoideae</taxon>
        <taxon>Gossypium</taxon>
    </lineage>
</organism>
<dbReference type="InterPro" id="IPR055296">
    <property type="entry name" value="SRL2-like"/>
</dbReference>
<dbReference type="OrthoDB" id="19232at2759"/>
<dbReference type="InterPro" id="IPR049152">
    <property type="entry name" value="EFR3-like_ARM"/>
</dbReference>
<dbReference type="InterPro" id="IPR016024">
    <property type="entry name" value="ARM-type_fold"/>
</dbReference>
<reference evidence="1 2" key="1">
    <citation type="journal article" date="2021" name="Plant Biotechnol. J.">
        <title>Multi-omics assisted identification of the key and species-specific regulatory components of drought-tolerant mechanisms in Gossypium stocksii.</title>
        <authorList>
            <person name="Yu D."/>
            <person name="Ke L."/>
            <person name="Zhang D."/>
            <person name="Wu Y."/>
            <person name="Sun Y."/>
            <person name="Mei J."/>
            <person name="Sun J."/>
            <person name="Sun Y."/>
        </authorList>
    </citation>
    <scope>NUCLEOTIDE SEQUENCE [LARGE SCALE GENOMIC DNA]</scope>
    <source>
        <strain evidence="2">cv. E1</strain>
        <tissue evidence="1">Leaf</tissue>
    </source>
</reference>
<accession>A0A9D3UL67</accession>
<dbReference type="AlphaFoldDB" id="A0A9D3UL67"/>
<dbReference type="SUPFAM" id="SSF48371">
    <property type="entry name" value="ARM repeat"/>
    <property type="match status" value="1"/>
</dbReference>
<evidence type="ECO:0000313" key="1">
    <source>
        <dbReference type="EMBL" id="KAH1047138.1"/>
    </source>
</evidence>
<dbReference type="PANTHER" id="PTHR46087:SF1">
    <property type="entry name" value="ARM REPEAT SUPERFAMILY PROTEIN"/>
    <property type="match status" value="1"/>
</dbReference>
<keyword evidence="2" id="KW-1185">Reference proteome</keyword>
<dbReference type="Pfam" id="PF21052">
    <property type="entry name" value="EFR3_ARM"/>
    <property type="match status" value="1"/>
</dbReference>
<proteinExistence type="predicted"/>
<evidence type="ECO:0008006" key="3">
    <source>
        <dbReference type="Google" id="ProtNLM"/>
    </source>
</evidence>
<comment type="caution">
    <text evidence="1">The sequence shown here is derived from an EMBL/GenBank/DDBJ whole genome shotgun (WGS) entry which is preliminary data.</text>
</comment>
<sequence>MGVMSRRVVPACGNLCFFCPSMRARSRQPVKRYKKLLAEIFPRNQDAEPNDRKIGKLCEYALRNPLRIPKITSNLEQRCFKDLRNENFGCVKAVLCIYRKLLSSCKEQMPLFASSLLGIIRALLEQTRQDEMRILGCNALVDFINSQMDGTYVFQLEGLIPKLCQLAQEDGDDDRALHLRSSGLQVLASMVCFMGEQSHISMDFDSIISVTLENYLDIQMSPVNGSKVGENGSSVLDINEKSLSVPNLVINPDFDPTMDTSKSPSYWARVILSNIARLAKEATTIRRVLEPLFHNFDAENHWSKEKGVAFSLLMYLQLLIEETGEKSDQLLAILVKHMEHKNVAKQPHIQVNIVNVITQLAQNAKLQPSMAIIGTIADLMKHLRKCLQNSAELSSSGGDIDKYNTDLLLALEKCISQLSNKVGDVGPILDMMAVVLENISTNSIVARSTISSVHRTANIISSIPNISYHKKTFPDALFHQLLLAMSHPDHETRVGAHSIFSIVLMPSLLSPSSEQNKKIAETVSSDLSVSASVKVRSHSFAFQDEGKEQTERLKENGNEGSIIYQSDGNSFSFKHALGDRKMQLTSLRLSSHQVSLLLSSIWVQANSTDNTPANFEAMAHSFYLAVLFTRSKTSSHLALIRSIQLAFSLRSISLDQEGGLQPSRRRSLFTLASYMLIFSARASDLPELIPIVKASLTDKIVDPYLILVEDVRLQAVRVKSDVDSVAYGSKEEDAAASKALLAIELDDLHLKETVISHFMIKFDKLSEDELSSIKKQILEGFSPDDAYPFGAPLFMETPRPCSPLAQMEFQAFEEIMPLAAITDDEAFPEGNGSQSGRKASLSLSTLDVLSVNELLDSVLETARQVASFSVSPTPIPYEQMRSQCEALIIGKQQKMSVIHSFKHQQEVKATFEENGKEVLCLPNVKVEFSEDLKLISNEQVHARGQLALCSLEYGQHSFKLPPSSPYDKFLKAAGC</sequence>
<gene>
    <name evidence="1" type="ORF">J1N35_037922</name>
</gene>
<dbReference type="EMBL" id="JAIQCV010000011">
    <property type="protein sequence ID" value="KAH1047138.1"/>
    <property type="molecule type" value="Genomic_DNA"/>
</dbReference>
<dbReference type="PANTHER" id="PTHR46087">
    <property type="entry name" value="PUTATIVE, EXPRESSED-RELATED"/>
    <property type="match status" value="1"/>
</dbReference>
<evidence type="ECO:0000313" key="2">
    <source>
        <dbReference type="Proteomes" id="UP000828251"/>
    </source>
</evidence>
<protein>
    <recommendedName>
        <fullName evidence="3">ARM repeat superfamily protein</fullName>
    </recommendedName>
</protein>
<name>A0A9D3UL67_9ROSI</name>
<dbReference type="Proteomes" id="UP000828251">
    <property type="component" value="Unassembled WGS sequence"/>
</dbReference>